<dbReference type="AlphaFoldDB" id="A0A397TVD5"/>
<gene>
    <name evidence="1" type="ORF">C1645_811872</name>
</gene>
<comment type="caution">
    <text evidence="1">The sequence shown here is derived from an EMBL/GenBank/DDBJ whole genome shotgun (WGS) entry which is preliminary data.</text>
</comment>
<accession>A0A397TVD5</accession>
<evidence type="ECO:0000313" key="2">
    <source>
        <dbReference type="Proteomes" id="UP000265703"/>
    </source>
</evidence>
<protein>
    <submittedName>
        <fullName evidence="1">Uncharacterized protein</fullName>
    </submittedName>
</protein>
<evidence type="ECO:0000313" key="1">
    <source>
        <dbReference type="EMBL" id="RIA99131.1"/>
    </source>
</evidence>
<organism evidence="1 2">
    <name type="scientific">Glomus cerebriforme</name>
    <dbReference type="NCBI Taxonomy" id="658196"/>
    <lineage>
        <taxon>Eukaryota</taxon>
        <taxon>Fungi</taxon>
        <taxon>Fungi incertae sedis</taxon>
        <taxon>Mucoromycota</taxon>
        <taxon>Glomeromycotina</taxon>
        <taxon>Glomeromycetes</taxon>
        <taxon>Glomerales</taxon>
        <taxon>Glomeraceae</taxon>
        <taxon>Glomus</taxon>
    </lineage>
</organism>
<dbReference type="OrthoDB" id="2421517at2759"/>
<sequence length="111" mass="12859">MELLVLLLFEKHKEFSPNILQYIHNCLLCNLPLLESFNTIFNISSQLLFMHESINTEKQELKNNVKKFLYGRTSSLQENLKSMCNDTQNLENKNTSTKKSNIPKDLLLGLA</sequence>
<keyword evidence="2" id="KW-1185">Reference proteome</keyword>
<dbReference type="Proteomes" id="UP000265703">
    <property type="component" value="Unassembled WGS sequence"/>
</dbReference>
<dbReference type="EMBL" id="QKYT01000007">
    <property type="protein sequence ID" value="RIA99131.1"/>
    <property type="molecule type" value="Genomic_DNA"/>
</dbReference>
<reference evidence="1 2" key="1">
    <citation type="submission" date="2018-06" db="EMBL/GenBank/DDBJ databases">
        <title>Comparative genomics reveals the genomic features of Rhizophagus irregularis, R. cerebriforme, R. diaphanum and Gigaspora rosea, and their symbiotic lifestyle signature.</title>
        <authorList>
            <person name="Morin E."/>
            <person name="San Clemente H."/>
            <person name="Chen E.C.H."/>
            <person name="De La Providencia I."/>
            <person name="Hainaut M."/>
            <person name="Kuo A."/>
            <person name="Kohler A."/>
            <person name="Murat C."/>
            <person name="Tang N."/>
            <person name="Roy S."/>
            <person name="Loubradou J."/>
            <person name="Henrissat B."/>
            <person name="Grigoriev I.V."/>
            <person name="Corradi N."/>
            <person name="Roux C."/>
            <person name="Martin F.M."/>
        </authorList>
    </citation>
    <scope>NUCLEOTIDE SEQUENCE [LARGE SCALE GENOMIC DNA]</scope>
    <source>
        <strain evidence="1 2">DAOM 227022</strain>
    </source>
</reference>
<name>A0A397TVD5_9GLOM</name>
<proteinExistence type="predicted"/>